<dbReference type="EMBL" id="WWNE01000005">
    <property type="protein sequence ID" value="NBG65660.1"/>
    <property type="molecule type" value="Genomic_DNA"/>
</dbReference>
<dbReference type="InterPro" id="IPR011990">
    <property type="entry name" value="TPR-like_helical_dom_sf"/>
</dbReference>
<name>A0A6N9NKD5_9FLAO</name>
<dbReference type="Gene3D" id="1.25.40.10">
    <property type="entry name" value="Tetratricopeptide repeat domain"/>
    <property type="match status" value="1"/>
</dbReference>
<organism evidence="3 4">
    <name type="scientific">Acidiluteibacter ferrifornacis</name>
    <dbReference type="NCBI Taxonomy" id="2692424"/>
    <lineage>
        <taxon>Bacteria</taxon>
        <taxon>Pseudomonadati</taxon>
        <taxon>Bacteroidota</taxon>
        <taxon>Flavobacteriia</taxon>
        <taxon>Flavobacteriales</taxon>
        <taxon>Cryomorphaceae</taxon>
        <taxon>Acidiluteibacter</taxon>
    </lineage>
</organism>
<comment type="caution">
    <text evidence="3">The sequence shown here is derived from an EMBL/GenBank/DDBJ whole genome shotgun (WGS) entry which is preliminary data.</text>
</comment>
<protein>
    <submittedName>
        <fullName evidence="3">Tetratricopeptide repeat protein</fullName>
    </submittedName>
</protein>
<proteinExistence type="predicted"/>
<dbReference type="Pfam" id="PF13432">
    <property type="entry name" value="TPR_16"/>
    <property type="match status" value="1"/>
</dbReference>
<dbReference type="RefSeq" id="WP_160632608.1">
    <property type="nucleotide sequence ID" value="NZ_WWNE01000005.1"/>
</dbReference>
<accession>A0A6N9NKD5</accession>
<dbReference type="AlphaFoldDB" id="A0A6N9NKD5"/>
<evidence type="ECO:0000313" key="3">
    <source>
        <dbReference type="EMBL" id="NBG65660.1"/>
    </source>
</evidence>
<evidence type="ECO:0000313" key="4">
    <source>
        <dbReference type="Proteomes" id="UP000470771"/>
    </source>
</evidence>
<keyword evidence="2" id="KW-0472">Membrane</keyword>
<dbReference type="InterPro" id="IPR019734">
    <property type="entry name" value="TPR_rpt"/>
</dbReference>
<gene>
    <name evidence="3" type="ORF">GQN54_05995</name>
</gene>
<dbReference type="SUPFAM" id="SSF48452">
    <property type="entry name" value="TPR-like"/>
    <property type="match status" value="1"/>
</dbReference>
<evidence type="ECO:0000256" key="2">
    <source>
        <dbReference type="SAM" id="Phobius"/>
    </source>
</evidence>
<feature type="transmembrane region" description="Helical" evidence="2">
    <location>
        <begin position="33"/>
        <end position="56"/>
    </location>
</feature>
<keyword evidence="2" id="KW-1133">Transmembrane helix</keyword>
<dbReference type="PROSITE" id="PS50005">
    <property type="entry name" value="TPR"/>
    <property type="match status" value="1"/>
</dbReference>
<reference evidence="3 4" key="1">
    <citation type="submission" date="2019-12" db="EMBL/GenBank/DDBJ databases">
        <authorList>
            <person name="Zhao J."/>
        </authorList>
    </citation>
    <scope>NUCLEOTIDE SEQUENCE [LARGE SCALE GENOMIC DNA]</scope>
    <source>
        <strain evidence="3 4">S-15</strain>
    </source>
</reference>
<evidence type="ECO:0000256" key="1">
    <source>
        <dbReference type="PROSITE-ProRule" id="PRU00339"/>
    </source>
</evidence>
<dbReference type="Proteomes" id="UP000470771">
    <property type="component" value="Unassembled WGS sequence"/>
</dbReference>
<dbReference type="Pfam" id="PF13174">
    <property type="entry name" value="TPR_6"/>
    <property type="match status" value="1"/>
</dbReference>
<keyword evidence="2" id="KW-0812">Transmembrane</keyword>
<feature type="repeat" description="TPR" evidence="1">
    <location>
        <begin position="140"/>
        <end position="173"/>
    </location>
</feature>
<sequence>MAKHKNEEEELFVDVEEVYGKTETFIEENKKPIISVIVGIVVVIAGYFAYANFVAAPNEQQAKEMMFMAEQYFAQDSLNKAIYGDGVNLGFLEIQDRFGSTKAGNLASYYLGISFLRSGQFEAAIDALEDFSSDDVLISSIALGAQGDAYMELGDKSKAASFYSKAAKENANEFTSPIYFMKAGMAYEAAGEYKDALEAFKAIKKDYSATAEGSEVEKYIARVETFIN</sequence>
<keyword evidence="1" id="KW-0802">TPR repeat</keyword>
<keyword evidence="4" id="KW-1185">Reference proteome</keyword>